<name>A0A5N0TD26_9MICO</name>
<evidence type="ECO:0000256" key="3">
    <source>
        <dbReference type="ARBA" id="ARBA00022676"/>
    </source>
</evidence>
<comment type="pathway">
    <text evidence="1">Cell wall biogenesis; cell wall polysaccharide biosynthesis.</text>
</comment>
<keyword evidence="7" id="KW-1185">Reference proteome</keyword>
<evidence type="ECO:0000259" key="5">
    <source>
        <dbReference type="Pfam" id="PF02709"/>
    </source>
</evidence>
<dbReference type="PANTHER" id="PTHR43179:SF12">
    <property type="entry name" value="GALACTOFURANOSYLTRANSFERASE GLFT2"/>
    <property type="match status" value="1"/>
</dbReference>
<accession>A0A5N0TD26</accession>
<protein>
    <submittedName>
        <fullName evidence="6">Glycosyltransferase family 2 protein</fullName>
    </submittedName>
</protein>
<feature type="domain" description="Galactosyltransferase C-terminal" evidence="5">
    <location>
        <begin position="168"/>
        <end position="212"/>
    </location>
</feature>
<evidence type="ECO:0000256" key="1">
    <source>
        <dbReference type="ARBA" id="ARBA00004776"/>
    </source>
</evidence>
<evidence type="ECO:0000256" key="4">
    <source>
        <dbReference type="ARBA" id="ARBA00022679"/>
    </source>
</evidence>
<comment type="caution">
    <text evidence="6">The sequence shown here is derived from an EMBL/GenBank/DDBJ whole genome shotgun (WGS) entry which is preliminary data.</text>
</comment>
<evidence type="ECO:0000313" key="7">
    <source>
        <dbReference type="Proteomes" id="UP000326838"/>
    </source>
</evidence>
<dbReference type="GO" id="GO:0016757">
    <property type="term" value="F:glycosyltransferase activity"/>
    <property type="evidence" value="ECO:0007669"/>
    <property type="project" value="UniProtKB-KW"/>
</dbReference>
<sequence length="278" mass="29818">MSRVALITIARGRHAHWLRQSDAVRRSERAPDDRILVTMGDSELAELARADPSGVHVVELPGAAPELPLARARNAGAEAALARGADVLVFLDVDCLPVPGLLGAYADAAALPAVGARLLCGPVTYLEPPPATGYALDQLPDCPHPARPAPAPGKVLLGDDPDLFWSLSFALTAESWRRIGGFCEEYIGYGGEDTDFGHTARERGVGMAWVGSARAHHQHHEVEDPPLRHLDAILRNGALFAERWGRWPMAGWLDAFADRGLVERTSDGGYRQVGAPLG</sequence>
<dbReference type="InterPro" id="IPR027791">
    <property type="entry name" value="Galactosyl_T_C"/>
</dbReference>
<dbReference type="InterPro" id="IPR029044">
    <property type="entry name" value="Nucleotide-diphossugar_trans"/>
</dbReference>
<keyword evidence="3" id="KW-0328">Glycosyltransferase</keyword>
<evidence type="ECO:0000313" key="6">
    <source>
        <dbReference type="EMBL" id="KAA9131746.1"/>
    </source>
</evidence>
<proteinExistence type="inferred from homology"/>
<dbReference type="AlphaFoldDB" id="A0A5N0TD26"/>
<comment type="similarity">
    <text evidence="2">Belongs to the glycosyltransferase 2 family.</text>
</comment>
<dbReference type="CDD" id="cd00761">
    <property type="entry name" value="Glyco_tranf_GTA_type"/>
    <property type="match status" value="1"/>
</dbReference>
<organism evidence="6 7">
    <name type="scientific">Microbacterium caowuchunii</name>
    <dbReference type="NCBI Taxonomy" id="2614638"/>
    <lineage>
        <taxon>Bacteria</taxon>
        <taxon>Bacillati</taxon>
        <taxon>Actinomycetota</taxon>
        <taxon>Actinomycetes</taxon>
        <taxon>Micrococcales</taxon>
        <taxon>Microbacteriaceae</taxon>
        <taxon>Microbacterium</taxon>
    </lineage>
</organism>
<gene>
    <name evidence="6" type="ORF">F6B40_12170</name>
</gene>
<evidence type="ECO:0000256" key="2">
    <source>
        <dbReference type="ARBA" id="ARBA00006739"/>
    </source>
</evidence>
<dbReference type="EMBL" id="VYUY01000016">
    <property type="protein sequence ID" value="KAA9131746.1"/>
    <property type="molecule type" value="Genomic_DNA"/>
</dbReference>
<keyword evidence="4 6" id="KW-0808">Transferase</keyword>
<dbReference type="Proteomes" id="UP000326838">
    <property type="component" value="Unassembled WGS sequence"/>
</dbReference>
<dbReference type="Pfam" id="PF02709">
    <property type="entry name" value="Glyco_transf_7C"/>
    <property type="match status" value="1"/>
</dbReference>
<dbReference type="Gene3D" id="3.90.550.10">
    <property type="entry name" value="Spore Coat Polysaccharide Biosynthesis Protein SpsA, Chain A"/>
    <property type="match status" value="1"/>
</dbReference>
<dbReference type="SUPFAM" id="SSF53448">
    <property type="entry name" value="Nucleotide-diphospho-sugar transferases"/>
    <property type="match status" value="1"/>
</dbReference>
<dbReference type="RefSeq" id="WP_150894434.1">
    <property type="nucleotide sequence ID" value="NZ_VYUY01000016.1"/>
</dbReference>
<reference evidence="7" key="1">
    <citation type="submission" date="2019-09" db="EMBL/GenBank/DDBJ databases">
        <title>Mumia zhuanghuii sp. nov. isolated from the intestinal contents of plateau pika (Ochotona curzoniae) in the Qinghai-Tibet plateau of China.</title>
        <authorList>
            <person name="Tian Z."/>
        </authorList>
    </citation>
    <scope>NUCLEOTIDE SEQUENCE [LARGE SCALE GENOMIC DNA]</scope>
    <source>
        <strain evidence="7">L-033</strain>
    </source>
</reference>
<dbReference type="PANTHER" id="PTHR43179">
    <property type="entry name" value="RHAMNOSYLTRANSFERASE WBBL"/>
    <property type="match status" value="1"/>
</dbReference>